<reference evidence="4 5" key="2">
    <citation type="journal article" date="2009" name="PLoS ONE">
        <title>An integrated genetic and cytogenetic map of the cucumber genome.</title>
        <authorList>
            <person name="Ren Y."/>
            <person name="Zhang Z."/>
            <person name="Liu J."/>
            <person name="Staub J.E."/>
            <person name="Han Y."/>
            <person name="Cheng Z."/>
            <person name="Li X."/>
            <person name="Lu J."/>
            <person name="Miao H."/>
            <person name="Kang H."/>
            <person name="Xie B."/>
            <person name="Gu X."/>
            <person name="Wang X."/>
            <person name="Du Y."/>
            <person name="Jin W."/>
            <person name="Huang S."/>
        </authorList>
    </citation>
    <scope>NUCLEOTIDE SEQUENCE [LARGE SCALE GENOMIC DNA]</scope>
    <source>
        <strain evidence="5">cv. 9930</strain>
    </source>
</reference>
<dbReference type="InterPro" id="IPR027923">
    <property type="entry name" value="Hydrophob_seed_dom"/>
</dbReference>
<dbReference type="EMBL" id="CM002924">
    <property type="protein sequence ID" value="KGN55884.1"/>
    <property type="molecule type" value="Genomic_DNA"/>
</dbReference>
<feature type="signal peptide" evidence="2">
    <location>
        <begin position="1"/>
        <end position="27"/>
    </location>
</feature>
<dbReference type="Pfam" id="PF14547">
    <property type="entry name" value="Hydrophob_seed"/>
    <property type="match status" value="1"/>
</dbReference>
<dbReference type="Proteomes" id="UP000029981">
    <property type="component" value="Chromosome 3"/>
</dbReference>
<comment type="similarity">
    <text evidence="1">Belongs to the plant LTP family. PEARLI1 subfamily.</text>
</comment>
<reference evidence="4 5" key="1">
    <citation type="journal article" date="2009" name="Nat. Genet.">
        <title>The genome of the cucumber, Cucumis sativus L.</title>
        <authorList>
            <person name="Huang S."/>
            <person name="Li R."/>
            <person name="Zhang Z."/>
            <person name="Li L."/>
            <person name="Gu X."/>
            <person name="Fan W."/>
            <person name="Lucas W.J."/>
            <person name="Wang X."/>
            <person name="Xie B."/>
            <person name="Ni P."/>
            <person name="Ren Y."/>
            <person name="Zhu H."/>
            <person name="Li J."/>
            <person name="Lin K."/>
            <person name="Jin W."/>
            <person name="Fei Z."/>
            <person name="Li G."/>
            <person name="Staub J."/>
            <person name="Kilian A."/>
            <person name="van der Vossen E.A."/>
            <person name="Wu Y."/>
            <person name="Guo J."/>
            <person name="He J."/>
            <person name="Jia Z."/>
            <person name="Ren Y."/>
            <person name="Tian G."/>
            <person name="Lu Y."/>
            <person name="Ruan J."/>
            <person name="Qian W."/>
            <person name="Wang M."/>
            <person name="Huang Q."/>
            <person name="Li B."/>
            <person name="Xuan Z."/>
            <person name="Cao J."/>
            <person name="Asan"/>
            <person name="Wu Z."/>
            <person name="Zhang J."/>
            <person name="Cai Q."/>
            <person name="Bai Y."/>
            <person name="Zhao B."/>
            <person name="Han Y."/>
            <person name="Li Y."/>
            <person name="Li X."/>
            <person name="Wang S."/>
            <person name="Shi Q."/>
            <person name="Liu S."/>
            <person name="Cho W.K."/>
            <person name="Kim J.Y."/>
            <person name="Xu Y."/>
            <person name="Heller-Uszynska K."/>
            <person name="Miao H."/>
            <person name="Cheng Z."/>
            <person name="Zhang S."/>
            <person name="Wu J."/>
            <person name="Yang Y."/>
            <person name="Kang H."/>
            <person name="Li M."/>
            <person name="Liang H."/>
            <person name="Ren X."/>
            <person name="Shi Z."/>
            <person name="Wen M."/>
            <person name="Jian M."/>
            <person name="Yang H."/>
            <person name="Zhang G."/>
            <person name="Yang Z."/>
            <person name="Chen R."/>
            <person name="Liu S."/>
            <person name="Li J."/>
            <person name="Ma L."/>
            <person name="Liu H."/>
            <person name="Zhou Y."/>
            <person name="Zhao J."/>
            <person name="Fang X."/>
            <person name="Li G."/>
            <person name="Fang L."/>
            <person name="Li Y."/>
            <person name="Liu D."/>
            <person name="Zheng H."/>
            <person name="Zhang Y."/>
            <person name="Qin N."/>
            <person name="Li Z."/>
            <person name="Yang G."/>
            <person name="Yang S."/>
            <person name="Bolund L."/>
            <person name="Kristiansen K."/>
            <person name="Zheng H."/>
            <person name="Li S."/>
            <person name="Zhang X."/>
            <person name="Yang H."/>
            <person name="Wang J."/>
            <person name="Sun R."/>
            <person name="Zhang B."/>
            <person name="Jiang S."/>
            <person name="Wang J."/>
            <person name="Du Y."/>
            <person name="Li S."/>
        </authorList>
    </citation>
    <scope>NUCLEOTIDE SEQUENCE [LARGE SCALE GENOMIC DNA]</scope>
    <source>
        <strain evidence="5">cv. 9930</strain>
    </source>
</reference>
<evidence type="ECO:0000259" key="3">
    <source>
        <dbReference type="Pfam" id="PF14547"/>
    </source>
</evidence>
<evidence type="ECO:0000256" key="1">
    <source>
        <dbReference type="ARBA" id="ARBA00008965"/>
    </source>
</evidence>
<evidence type="ECO:0000256" key="2">
    <source>
        <dbReference type="SAM" id="SignalP"/>
    </source>
</evidence>
<organism evidence="4 5">
    <name type="scientific">Cucumis sativus</name>
    <name type="common">Cucumber</name>
    <dbReference type="NCBI Taxonomy" id="3659"/>
    <lineage>
        <taxon>Eukaryota</taxon>
        <taxon>Viridiplantae</taxon>
        <taxon>Streptophyta</taxon>
        <taxon>Embryophyta</taxon>
        <taxon>Tracheophyta</taxon>
        <taxon>Spermatophyta</taxon>
        <taxon>Magnoliopsida</taxon>
        <taxon>eudicotyledons</taxon>
        <taxon>Gunneridae</taxon>
        <taxon>Pentapetalae</taxon>
        <taxon>rosids</taxon>
        <taxon>fabids</taxon>
        <taxon>Cucurbitales</taxon>
        <taxon>Cucurbitaceae</taxon>
        <taxon>Benincaseae</taxon>
        <taxon>Cucumis</taxon>
    </lineage>
</organism>
<protein>
    <recommendedName>
        <fullName evidence="3">Hydrophobic seed protein domain-containing protein</fullName>
    </recommendedName>
</protein>
<feature type="chain" id="PRO_5001972777" description="Hydrophobic seed protein domain-containing protein" evidence="2">
    <location>
        <begin position="28"/>
        <end position="115"/>
    </location>
</feature>
<feature type="domain" description="Hydrophobic seed protein" evidence="3">
    <location>
        <begin position="43"/>
        <end position="113"/>
    </location>
</feature>
<evidence type="ECO:0000313" key="4">
    <source>
        <dbReference type="EMBL" id="KGN55884.1"/>
    </source>
</evidence>
<dbReference type="Gene3D" id="1.10.110.10">
    <property type="entry name" value="Plant lipid-transfer and hydrophobic proteins"/>
    <property type="match status" value="1"/>
</dbReference>
<dbReference type="SUPFAM" id="SSF47699">
    <property type="entry name" value="Bifunctional inhibitor/lipid-transfer protein/seed storage 2S albumin"/>
    <property type="match status" value="1"/>
</dbReference>
<accession>A0A0A0L4B3</accession>
<sequence>MSSSDKSFSLALFFCLNLILFSSLAIAQPIVPESSPTTNCSGNVSACASVIGFITVSAGSQEPVRPCCDLIQGLVATNAKICLNLALDLAVDINPISVNTSVEAMLDILVNTCNN</sequence>
<gene>
    <name evidence="4" type="ORF">Csa_3G026690</name>
</gene>
<evidence type="ECO:0000313" key="5">
    <source>
        <dbReference type="Proteomes" id="UP000029981"/>
    </source>
</evidence>
<dbReference type="InterPro" id="IPR036312">
    <property type="entry name" value="Bifun_inhib/LTP/seed_sf"/>
</dbReference>
<dbReference type="InterPro" id="IPR051636">
    <property type="entry name" value="Plant_LTP/defense-related"/>
</dbReference>
<keyword evidence="5" id="KW-1185">Reference proteome</keyword>
<reference evidence="4 5" key="3">
    <citation type="journal article" date="2010" name="BMC Genomics">
        <title>Transcriptome sequencing and comparative analysis of cucumber flowers with different sex types.</title>
        <authorList>
            <person name="Guo S."/>
            <person name="Zheng Y."/>
            <person name="Joung J.G."/>
            <person name="Liu S."/>
            <person name="Zhang Z."/>
            <person name="Crasta O.R."/>
            <person name="Sobral B.W."/>
            <person name="Xu Y."/>
            <person name="Huang S."/>
            <person name="Fei Z."/>
        </authorList>
    </citation>
    <scope>NUCLEOTIDE SEQUENCE [LARGE SCALE GENOMIC DNA]</scope>
    <source>
        <strain evidence="5">cv. 9930</strain>
    </source>
</reference>
<reference evidence="4 5" key="4">
    <citation type="journal article" date="2011" name="BMC Genomics">
        <title>RNA-Seq improves annotation of protein-coding genes in the cucumber genome.</title>
        <authorList>
            <person name="Li Z."/>
            <person name="Zhang Z."/>
            <person name="Yan P."/>
            <person name="Huang S."/>
            <person name="Fei Z."/>
            <person name="Lin K."/>
        </authorList>
    </citation>
    <scope>NUCLEOTIDE SEQUENCE [LARGE SCALE GENOMIC DNA]</scope>
    <source>
        <strain evidence="5">cv. 9930</strain>
    </source>
</reference>
<name>A0A0A0L4B3_CUCSA</name>
<dbReference type="PANTHER" id="PTHR31731">
    <property type="match status" value="1"/>
</dbReference>
<keyword evidence="2" id="KW-0732">Signal</keyword>
<dbReference type="Gramene" id="KGN55884">
    <property type="protein sequence ID" value="KGN55884"/>
    <property type="gene ID" value="Csa_3G026690"/>
</dbReference>
<proteinExistence type="inferred from homology"/>
<dbReference type="AlphaFoldDB" id="A0A0A0L4B3"/>